<reference evidence="3 4" key="1">
    <citation type="submission" date="2023-03" db="EMBL/GenBank/DDBJ databases">
        <title>Draft genome sequence of Thalassotalea insulae KCTC 62186T.</title>
        <authorList>
            <person name="Sawabe T."/>
        </authorList>
    </citation>
    <scope>NUCLEOTIDE SEQUENCE [LARGE SCALE GENOMIC DNA]</scope>
    <source>
        <strain evidence="3 4">KCTC 62186</strain>
    </source>
</reference>
<proteinExistence type="inferred from homology"/>
<name>A0ABQ6GZD9_9GAMM</name>
<dbReference type="SUPFAM" id="SSF48452">
    <property type="entry name" value="TPR-like"/>
    <property type="match status" value="1"/>
</dbReference>
<sequence length="266" mass="30069">MNDLLLSELHSEQKALLSSLALIEEHVFGQAPKTQQVLAPLISECQLAIEGIEEPMARAECLINELYVGQLFLDNERVLWPVISHQLTAAIDYKIIAPVLKAAVLQHIANACELEAELVYVPEKVMVRIICDDIYSIIFDPISGESITGQQLDERLDELEVEPGQAYLNAMEPQSIIVEYLSSLKQALINELLFDKALKCVDLLLALRPDDPFERRDRGFLLHQLDCFKVAYDDYQFFVKQCPKDPAAQLLKLQLDQITIAETVLH</sequence>
<dbReference type="Proteomes" id="UP001157186">
    <property type="component" value="Unassembled WGS sequence"/>
</dbReference>
<feature type="domain" description="Protein SirB1 N-terminal" evidence="2">
    <location>
        <begin position="36"/>
        <end position="178"/>
    </location>
</feature>
<evidence type="ECO:0000259" key="2">
    <source>
        <dbReference type="Pfam" id="PF13369"/>
    </source>
</evidence>
<organism evidence="3 4">
    <name type="scientific">Thalassotalea insulae</name>
    <dbReference type="NCBI Taxonomy" id="2056778"/>
    <lineage>
        <taxon>Bacteria</taxon>
        <taxon>Pseudomonadati</taxon>
        <taxon>Pseudomonadota</taxon>
        <taxon>Gammaproteobacteria</taxon>
        <taxon>Alteromonadales</taxon>
        <taxon>Colwelliaceae</taxon>
        <taxon>Thalassotalea</taxon>
    </lineage>
</organism>
<dbReference type="Pfam" id="PF13369">
    <property type="entry name" value="Transglut_core2"/>
    <property type="match status" value="1"/>
</dbReference>
<dbReference type="RefSeq" id="WP_284245918.1">
    <property type="nucleotide sequence ID" value="NZ_BSST01000001.1"/>
</dbReference>
<protein>
    <submittedName>
        <fullName evidence="3">UPF0162 protein</fullName>
    </submittedName>
</protein>
<gene>
    <name evidence="3" type="ORF">tinsulaeT_33060</name>
</gene>
<comment type="caution">
    <text evidence="3">The sequence shown here is derived from an EMBL/GenBank/DDBJ whole genome shotgun (WGS) entry which is preliminary data.</text>
</comment>
<dbReference type="InterPro" id="IPR032698">
    <property type="entry name" value="SirB1_N"/>
</dbReference>
<evidence type="ECO:0000256" key="1">
    <source>
        <dbReference type="ARBA" id="ARBA00007100"/>
    </source>
</evidence>
<dbReference type="Pfam" id="PF13371">
    <property type="entry name" value="TPR_9"/>
    <property type="match status" value="1"/>
</dbReference>
<dbReference type="InterPro" id="IPR011990">
    <property type="entry name" value="TPR-like_helical_dom_sf"/>
</dbReference>
<evidence type="ECO:0000313" key="4">
    <source>
        <dbReference type="Proteomes" id="UP001157186"/>
    </source>
</evidence>
<comment type="similarity">
    <text evidence="1">Belongs to the UPF0162 family.</text>
</comment>
<accession>A0ABQ6GZD9</accession>
<keyword evidence="4" id="KW-1185">Reference proteome</keyword>
<dbReference type="EMBL" id="BSST01000001">
    <property type="protein sequence ID" value="GLX79966.1"/>
    <property type="molecule type" value="Genomic_DNA"/>
</dbReference>
<evidence type="ECO:0000313" key="3">
    <source>
        <dbReference type="EMBL" id="GLX79966.1"/>
    </source>
</evidence>